<keyword evidence="2" id="KW-1185">Reference proteome</keyword>
<reference evidence="1" key="1">
    <citation type="submission" date="2021-03" db="EMBL/GenBank/DDBJ databases">
        <title>Draft genome sequence of rust myrtle Austropuccinia psidii MF-1, a brazilian biotype.</title>
        <authorList>
            <person name="Quecine M.C."/>
            <person name="Pachon D.M.R."/>
            <person name="Bonatelli M.L."/>
            <person name="Correr F.H."/>
            <person name="Franceschini L.M."/>
            <person name="Leite T.F."/>
            <person name="Margarido G.R.A."/>
            <person name="Almeida C.A."/>
            <person name="Ferrarezi J.A."/>
            <person name="Labate C.A."/>
        </authorList>
    </citation>
    <scope>NUCLEOTIDE SEQUENCE</scope>
    <source>
        <strain evidence="1">MF-1</strain>
    </source>
</reference>
<name>A0A9Q3BFL7_9BASI</name>
<organism evidence="1 2">
    <name type="scientific">Austropuccinia psidii MF-1</name>
    <dbReference type="NCBI Taxonomy" id="1389203"/>
    <lineage>
        <taxon>Eukaryota</taxon>
        <taxon>Fungi</taxon>
        <taxon>Dikarya</taxon>
        <taxon>Basidiomycota</taxon>
        <taxon>Pucciniomycotina</taxon>
        <taxon>Pucciniomycetes</taxon>
        <taxon>Pucciniales</taxon>
        <taxon>Sphaerophragmiaceae</taxon>
        <taxon>Austropuccinia</taxon>
    </lineage>
</organism>
<accession>A0A9Q3BFL7</accession>
<sequence>MSDQDPLAEFINDLKEGQFSANLTTKTKLGLLKILRKNRQTFAIHEEPLGKIRGHDIELYLDVKRPYPPMLIRTPNPASLETRKDIEKKSINSWIWMLSGRLDTMK</sequence>
<dbReference type="Proteomes" id="UP000765509">
    <property type="component" value="Unassembled WGS sequence"/>
</dbReference>
<dbReference type="EMBL" id="AVOT02000757">
    <property type="protein sequence ID" value="MBW0464343.1"/>
    <property type="molecule type" value="Genomic_DNA"/>
</dbReference>
<proteinExistence type="predicted"/>
<comment type="caution">
    <text evidence="1">The sequence shown here is derived from an EMBL/GenBank/DDBJ whole genome shotgun (WGS) entry which is preliminary data.</text>
</comment>
<dbReference type="AlphaFoldDB" id="A0A9Q3BFL7"/>
<gene>
    <name evidence="1" type="ORF">O181_004058</name>
</gene>
<protein>
    <submittedName>
        <fullName evidence="1">Uncharacterized protein</fullName>
    </submittedName>
</protein>
<evidence type="ECO:0000313" key="1">
    <source>
        <dbReference type="EMBL" id="MBW0464343.1"/>
    </source>
</evidence>
<evidence type="ECO:0000313" key="2">
    <source>
        <dbReference type="Proteomes" id="UP000765509"/>
    </source>
</evidence>